<dbReference type="GO" id="GO:0046872">
    <property type="term" value="F:metal ion binding"/>
    <property type="evidence" value="ECO:0007669"/>
    <property type="project" value="UniProtKB-KW"/>
</dbReference>
<accession>A0A7K1FE09</accession>
<evidence type="ECO:0000256" key="1">
    <source>
        <dbReference type="ARBA" id="ARBA00022714"/>
    </source>
</evidence>
<dbReference type="PROSITE" id="PS51296">
    <property type="entry name" value="RIESKE"/>
    <property type="match status" value="1"/>
</dbReference>
<dbReference type="RefSeq" id="WP_154766419.1">
    <property type="nucleotide sequence ID" value="NZ_WLYK01000001.1"/>
</dbReference>
<dbReference type="GO" id="GO:0051537">
    <property type="term" value="F:2 iron, 2 sulfur cluster binding"/>
    <property type="evidence" value="ECO:0007669"/>
    <property type="project" value="UniProtKB-KW"/>
</dbReference>
<keyword evidence="2" id="KW-0479">Metal-binding</keyword>
<dbReference type="EMBL" id="WLYK01000001">
    <property type="protein sequence ID" value="MTD12336.1"/>
    <property type="molecule type" value="Genomic_DNA"/>
</dbReference>
<keyword evidence="8" id="KW-1185">Reference proteome</keyword>
<keyword evidence="4" id="KW-0408">Iron</keyword>
<protein>
    <submittedName>
        <fullName evidence="7">Rieske 2Fe-2S domain-containing protein</fullName>
    </submittedName>
</protein>
<comment type="caution">
    <text evidence="7">The sequence shown here is derived from an EMBL/GenBank/DDBJ whole genome shotgun (WGS) entry which is preliminary data.</text>
</comment>
<gene>
    <name evidence="7" type="ORF">GIS00_00070</name>
</gene>
<evidence type="ECO:0000313" key="8">
    <source>
        <dbReference type="Proteomes" id="UP000460221"/>
    </source>
</evidence>
<keyword evidence="1" id="KW-0001">2Fe-2S</keyword>
<name>A0A7K1FE09_9ACTN</name>
<dbReference type="SUPFAM" id="SSF50022">
    <property type="entry name" value="ISP domain"/>
    <property type="match status" value="1"/>
</dbReference>
<dbReference type="PANTHER" id="PTHR21266">
    <property type="entry name" value="IRON-SULFUR DOMAIN CONTAINING PROTEIN"/>
    <property type="match status" value="1"/>
</dbReference>
<dbReference type="InterPro" id="IPR045623">
    <property type="entry name" value="LigXa_C"/>
</dbReference>
<keyword evidence="3" id="KW-0560">Oxidoreductase</keyword>
<evidence type="ECO:0000256" key="3">
    <source>
        <dbReference type="ARBA" id="ARBA00023002"/>
    </source>
</evidence>
<dbReference type="Gene3D" id="2.102.10.10">
    <property type="entry name" value="Rieske [2Fe-2S] iron-sulphur domain"/>
    <property type="match status" value="1"/>
</dbReference>
<evidence type="ECO:0000256" key="4">
    <source>
        <dbReference type="ARBA" id="ARBA00023004"/>
    </source>
</evidence>
<dbReference type="Pfam" id="PF19301">
    <property type="entry name" value="LigXa_C"/>
    <property type="match status" value="2"/>
</dbReference>
<dbReference type="InterPro" id="IPR050584">
    <property type="entry name" value="Cholesterol_7-desaturase"/>
</dbReference>
<dbReference type="InterPro" id="IPR017941">
    <property type="entry name" value="Rieske_2Fe-2S"/>
</dbReference>
<dbReference type="AlphaFoldDB" id="A0A7K1FE09"/>
<dbReference type="CDD" id="cd03479">
    <property type="entry name" value="Rieske_RO_Alpha_PhDO_like"/>
    <property type="match status" value="1"/>
</dbReference>
<dbReference type="InterPro" id="IPR036922">
    <property type="entry name" value="Rieske_2Fe-2S_sf"/>
</dbReference>
<dbReference type="GO" id="GO:0004497">
    <property type="term" value="F:monooxygenase activity"/>
    <property type="evidence" value="ECO:0007669"/>
    <property type="project" value="UniProtKB-ARBA"/>
</dbReference>
<dbReference type="SUPFAM" id="SSF55961">
    <property type="entry name" value="Bet v1-like"/>
    <property type="match status" value="1"/>
</dbReference>
<evidence type="ECO:0000256" key="5">
    <source>
        <dbReference type="ARBA" id="ARBA00023014"/>
    </source>
</evidence>
<evidence type="ECO:0000256" key="2">
    <source>
        <dbReference type="ARBA" id="ARBA00022723"/>
    </source>
</evidence>
<evidence type="ECO:0000259" key="6">
    <source>
        <dbReference type="PROSITE" id="PS51296"/>
    </source>
</evidence>
<evidence type="ECO:0000313" key="7">
    <source>
        <dbReference type="EMBL" id="MTD12336.1"/>
    </source>
</evidence>
<reference evidence="7 8" key="1">
    <citation type="submission" date="2019-11" db="EMBL/GenBank/DDBJ databases">
        <authorList>
            <person name="Jiang L.-Q."/>
        </authorList>
    </citation>
    <scope>NUCLEOTIDE SEQUENCE [LARGE SCALE GENOMIC DNA]</scope>
    <source>
        <strain evidence="7 8">YIM 132087</strain>
    </source>
</reference>
<organism evidence="7 8">
    <name type="scientific">Nakamurella alba</name>
    <dbReference type="NCBI Taxonomy" id="2665158"/>
    <lineage>
        <taxon>Bacteria</taxon>
        <taxon>Bacillati</taxon>
        <taxon>Actinomycetota</taxon>
        <taxon>Actinomycetes</taxon>
        <taxon>Nakamurellales</taxon>
        <taxon>Nakamurellaceae</taxon>
        <taxon>Nakamurella</taxon>
    </lineage>
</organism>
<dbReference type="PANTHER" id="PTHR21266:SF59">
    <property type="entry name" value="BLR4922 PROTEIN"/>
    <property type="match status" value="1"/>
</dbReference>
<dbReference type="Pfam" id="PF00355">
    <property type="entry name" value="Rieske"/>
    <property type="match status" value="1"/>
</dbReference>
<sequence length="462" mass="52127">MLSKERNEMLTRVGQGTPMGELLRRYWIPALLSEELPEPDGRPVRIRLLGEDLVAFRNTSGVVGILEALCPHRRAPLYYARNEDDGLTCIYHGWKFDTDGQCLAMPNVPPEADFASRVKAKSYPAKEFNGIVWTYMGPIDTMPEELPPLDWVGLPPENRLITKQKIEANWTQVLEGDFDPSHISFLHGTVTAYKEFIGREPGESPPPAPDAVDGVLTSELERFYWRREPRPTITVLPTEYGMFSGARREAGPTTWYYRFNQFILPFYAGPPGDCERPAQCNIWVPMDDHTSIVWRVGFFPDRPIDEQTMANLLSGEDAHVAPDGYLERTEEPQSRWYPKLNRSNEYGLDHADPDHDYFAGIVGVWAQDRACTEGMGSILDRSEERLVSSDAPVAMVRRVLLRTARALAETGEAPPQQSTFPTVTAIPNTVFPREKPWLEISREVQVQVSREQAGVADPVASP</sequence>
<dbReference type="GO" id="GO:0016705">
    <property type="term" value="F:oxidoreductase activity, acting on paired donors, with incorporation or reduction of molecular oxygen"/>
    <property type="evidence" value="ECO:0007669"/>
    <property type="project" value="UniProtKB-ARBA"/>
</dbReference>
<feature type="domain" description="Rieske" evidence="6">
    <location>
        <begin position="27"/>
        <end position="134"/>
    </location>
</feature>
<dbReference type="Gene3D" id="3.90.380.10">
    <property type="entry name" value="Naphthalene 1,2-dioxygenase Alpha Subunit, Chain A, domain 1"/>
    <property type="match status" value="1"/>
</dbReference>
<keyword evidence="5" id="KW-0411">Iron-sulfur</keyword>
<dbReference type="Proteomes" id="UP000460221">
    <property type="component" value="Unassembled WGS sequence"/>
</dbReference>
<proteinExistence type="predicted"/>